<name>A0A932G069_UNCTE</name>
<sequence length="248" mass="28096">MKRSLLRAMLWGISIIALVGNAFAESTLDSNSQKKPSGRVIQRDISNPVVHKDPSNPAGRRGTFDPGIQRVIENQQKRINQGIGSGELTKDEAKILQDNLQWIRDREANLKADGSLTTAERQEIIDLLQSNNQMIINKKHNPVRAIRGAQSSLDTTQKEGTFKAGVPVPIRERIVTQQQRIDRGVLSGELTMEEAKILQDNLNQVRSELHRFESDDRMTSVERAKIQEKLDLNSRMIEDKKSNPIRRF</sequence>
<evidence type="ECO:0000256" key="1">
    <source>
        <dbReference type="SAM" id="MobiDB-lite"/>
    </source>
</evidence>
<feature type="region of interest" description="Disordered" evidence="1">
    <location>
        <begin position="28"/>
        <end position="65"/>
    </location>
</feature>
<feature type="chain" id="PRO_5036690911" evidence="2">
    <location>
        <begin position="25"/>
        <end position="248"/>
    </location>
</feature>
<dbReference type="AlphaFoldDB" id="A0A932G069"/>
<evidence type="ECO:0000313" key="3">
    <source>
        <dbReference type="EMBL" id="MBI2876115.1"/>
    </source>
</evidence>
<proteinExistence type="predicted"/>
<evidence type="ECO:0000313" key="4">
    <source>
        <dbReference type="Proteomes" id="UP000769766"/>
    </source>
</evidence>
<keyword evidence="2" id="KW-0732">Signal</keyword>
<comment type="caution">
    <text evidence="3">The sequence shown here is derived from an EMBL/GenBank/DDBJ whole genome shotgun (WGS) entry which is preliminary data.</text>
</comment>
<evidence type="ECO:0000256" key="2">
    <source>
        <dbReference type="SAM" id="SignalP"/>
    </source>
</evidence>
<accession>A0A932G069</accession>
<organism evidence="3 4">
    <name type="scientific">Tectimicrobiota bacterium</name>
    <dbReference type="NCBI Taxonomy" id="2528274"/>
    <lineage>
        <taxon>Bacteria</taxon>
        <taxon>Pseudomonadati</taxon>
        <taxon>Nitrospinota/Tectimicrobiota group</taxon>
        <taxon>Candidatus Tectimicrobiota</taxon>
    </lineage>
</organism>
<feature type="signal peptide" evidence="2">
    <location>
        <begin position="1"/>
        <end position="24"/>
    </location>
</feature>
<dbReference type="Proteomes" id="UP000769766">
    <property type="component" value="Unassembled WGS sequence"/>
</dbReference>
<protein>
    <submittedName>
        <fullName evidence="3">Uncharacterized protein</fullName>
    </submittedName>
</protein>
<dbReference type="EMBL" id="JACPRF010000138">
    <property type="protein sequence ID" value="MBI2876115.1"/>
    <property type="molecule type" value="Genomic_DNA"/>
</dbReference>
<gene>
    <name evidence="3" type="ORF">HYY20_04470</name>
</gene>
<reference evidence="3" key="1">
    <citation type="submission" date="2020-07" db="EMBL/GenBank/DDBJ databases">
        <title>Huge and variable diversity of episymbiotic CPR bacteria and DPANN archaea in groundwater ecosystems.</title>
        <authorList>
            <person name="He C.Y."/>
            <person name="Keren R."/>
            <person name="Whittaker M."/>
            <person name="Farag I.F."/>
            <person name="Doudna J."/>
            <person name="Cate J.H.D."/>
            <person name="Banfield J.F."/>
        </authorList>
    </citation>
    <scope>NUCLEOTIDE SEQUENCE</scope>
    <source>
        <strain evidence="3">NC_groundwater_672_Ag_B-0.1um_62_36</strain>
    </source>
</reference>